<dbReference type="InterPro" id="IPR001610">
    <property type="entry name" value="PAC"/>
</dbReference>
<dbReference type="EMBL" id="LR899599">
    <property type="protein sequence ID" value="CAD7240988.1"/>
    <property type="molecule type" value="Genomic_DNA"/>
</dbReference>
<sequence length="707" mass="79836">MNADAEEVWGVVGTQWLKPQPKDTAGKSNPSKRHRERLNAELDTLASLLPFDPNIISKLDKLSILRLSVAYLRTKSYFQVSMSKEEMGYHRTRDHLAYPDLHGMLDGEQFIQALNGFLFILDCDGEVFFATHSIENYLGFHQSDIVHQSVYELVHSEDREELQRQLTWSSFLPPEASNLRLHEVLQPDHVHLLERSFTVRFRCLLDNTSGFLRLDIRGRIKILHGQNRKSEEPPLALFALCTPFGPPSLLDVPQKDVMFKTKHKLDMALVSMDQRGKTLLGYGDDDLNSRGGYDLVHYDDLAYVANAHQELLKTGASGMICYRIQKKDASWQWLQTSSRLVYKNSKPDFVISTHRPLMEEEGRDLLGKRTMDFKISYLDSAFTSTSYTSDSELNMSPSSGPRMNRRYKAQLRDFLSSCRTKRRSPAEDYIAATPTYNNMYSYPCPTENGLYVQQNFQNFYPNIDNRLLSTDNLFQYRHLAAGASYYTDYAHPSAYMHGNGFLDMSTRPCITGYESQLAMKTATEPNKYYGCQLDMGGKTYCDAYAEPRNSSFPLQSIASYIRDSKNAEREVKHELSSVVSQGTYATNDTRQTVLMWGSTNLPNSVTTTTATTMSNTPTTVSTNNMQKVDQEERKYVVVADSPTPNTDPIKSLSAMNPAGGDPCKWGKPPKSTPSSPSPSSPEGRVPRVEVATPCTSSTLASYHSQPL</sequence>
<feature type="domain" description="BHLH" evidence="9">
    <location>
        <begin position="22"/>
        <end position="75"/>
    </location>
</feature>
<dbReference type="Pfam" id="PF00989">
    <property type="entry name" value="PAS"/>
    <property type="match status" value="1"/>
</dbReference>
<organism evidence="10">
    <name type="scientific">Darwinula stevensoni</name>
    <dbReference type="NCBI Taxonomy" id="69355"/>
    <lineage>
        <taxon>Eukaryota</taxon>
        <taxon>Metazoa</taxon>
        <taxon>Ecdysozoa</taxon>
        <taxon>Arthropoda</taxon>
        <taxon>Crustacea</taxon>
        <taxon>Oligostraca</taxon>
        <taxon>Ostracoda</taxon>
        <taxon>Podocopa</taxon>
        <taxon>Podocopida</taxon>
        <taxon>Darwinulocopina</taxon>
        <taxon>Darwinuloidea</taxon>
        <taxon>Darwinulidae</taxon>
        <taxon>Darwinula</taxon>
    </lineage>
</organism>
<evidence type="ECO:0000256" key="7">
    <source>
        <dbReference type="SAM" id="MobiDB-lite"/>
    </source>
</evidence>
<evidence type="ECO:0000256" key="1">
    <source>
        <dbReference type="ARBA" id="ARBA00004123"/>
    </source>
</evidence>
<dbReference type="PROSITE" id="PS50888">
    <property type="entry name" value="BHLH"/>
    <property type="match status" value="1"/>
</dbReference>
<dbReference type="SMART" id="SM00353">
    <property type="entry name" value="HLH"/>
    <property type="match status" value="1"/>
</dbReference>
<evidence type="ECO:0000256" key="2">
    <source>
        <dbReference type="ARBA" id="ARBA00022737"/>
    </source>
</evidence>
<dbReference type="Pfam" id="PF14598">
    <property type="entry name" value="PAS_11"/>
    <property type="match status" value="1"/>
</dbReference>
<dbReference type="FunFam" id="3.30.450.20:FF:000074">
    <property type="entry name" value="Aryl hydrocarbon receptor"/>
    <property type="match status" value="1"/>
</dbReference>
<name>A0A7R8WZQ0_9CRUS</name>
<evidence type="ECO:0000259" key="9">
    <source>
        <dbReference type="PROSITE" id="PS50888"/>
    </source>
</evidence>
<dbReference type="InterPro" id="IPR039091">
    <property type="entry name" value="AHR/AHRR"/>
</dbReference>
<dbReference type="GO" id="GO:0034751">
    <property type="term" value="C:aryl hydrocarbon receptor complex"/>
    <property type="evidence" value="ECO:0007669"/>
    <property type="project" value="TreeGrafter"/>
</dbReference>
<keyword evidence="6" id="KW-0539">Nucleus</keyword>
<dbReference type="AlphaFoldDB" id="A0A7R8WZQ0"/>
<dbReference type="FunFam" id="4.10.280.10:FF:000041">
    <property type="entry name" value="aryl hydrocarbon receptor repressor"/>
    <property type="match status" value="1"/>
</dbReference>
<dbReference type="GO" id="GO:0004879">
    <property type="term" value="F:nuclear receptor activity"/>
    <property type="evidence" value="ECO:0007669"/>
    <property type="project" value="TreeGrafter"/>
</dbReference>
<dbReference type="CDD" id="cd00130">
    <property type="entry name" value="PAS"/>
    <property type="match status" value="2"/>
</dbReference>
<keyword evidence="11" id="KW-1185">Reference proteome</keyword>
<evidence type="ECO:0000256" key="3">
    <source>
        <dbReference type="ARBA" id="ARBA00023015"/>
    </source>
</evidence>
<dbReference type="SMART" id="SM00091">
    <property type="entry name" value="PAS"/>
    <property type="match status" value="2"/>
</dbReference>
<protein>
    <recommendedName>
        <fullName evidence="12">Aryl hydrocarbon receptor</fullName>
    </recommendedName>
</protein>
<dbReference type="GO" id="GO:0000976">
    <property type="term" value="F:transcription cis-regulatory region binding"/>
    <property type="evidence" value="ECO:0007669"/>
    <property type="project" value="TreeGrafter"/>
</dbReference>
<feature type="compositionally biased region" description="Polar residues" evidence="7">
    <location>
        <begin position="693"/>
        <end position="707"/>
    </location>
</feature>
<dbReference type="InterPro" id="IPR013767">
    <property type="entry name" value="PAS_fold"/>
</dbReference>
<dbReference type="Pfam" id="PF00010">
    <property type="entry name" value="HLH"/>
    <property type="match status" value="1"/>
</dbReference>
<keyword evidence="2" id="KW-0677">Repeat</keyword>
<dbReference type="Proteomes" id="UP000677054">
    <property type="component" value="Unassembled WGS sequence"/>
</dbReference>
<comment type="subcellular location">
    <subcellularLocation>
        <location evidence="1">Nucleus</location>
    </subcellularLocation>
</comment>
<dbReference type="PROSITE" id="PS50112">
    <property type="entry name" value="PAS"/>
    <property type="match status" value="1"/>
</dbReference>
<dbReference type="CDD" id="cd19730">
    <property type="entry name" value="bHLH-PAS_spineless_like"/>
    <property type="match status" value="1"/>
</dbReference>
<dbReference type="OrthoDB" id="6099906at2759"/>
<dbReference type="SUPFAM" id="SSF47459">
    <property type="entry name" value="HLH, helix-loop-helix DNA-binding domain"/>
    <property type="match status" value="1"/>
</dbReference>
<reference evidence="10" key="1">
    <citation type="submission" date="2020-11" db="EMBL/GenBank/DDBJ databases">
        <authorList>
            <person name="Tran Van P."/>
        </authorList>
    </citation>
    <scope>NUCLEOTIDE SEQUENCE</scope>
</reference>
<dbReference type="InterPro" id="IPR035965">
    <property type="entry name" value="PAS-like_dom_sf"/>
</dbReference>
<dbReference type="InterPro" id="IPR011598">
    <property type="entry name" value="bHLH_dom"/>
</dbReference>
<evidence type="ECO:0000256" key="5">
    <source>
        <dbReference type="ARBA" id="ARBA00023163"/>
    </source>
</evidence>
<keyword evidence="4" id="KW-0238">DNA-binding</keyword>
<dbReference type="GO" id="GO:0006805">
    <property type="term" value="P:xenobiotic metabolic process"/>
    <property type="evidence" value="ECO:0007669"/>
    <property type="project" value="InterPro"/>
</dbReference>
<keyword evidence="3" id="KW-0805">Transcription regulation</keyword>
<dbReference type="EMBL" id="CAJPEV010000082">
    <property type="protein sequence ID" value="CAG0880264.1"/>
    <property type="molecule type" value="Genomic_DNA"/>
</dbReference>
<dbReference type="GO" id="GO:0005634">
    <property type="term" value="C:nucleus"/>
    <property type="evidence" value="ECO:0007669"/>
    <property type="project" value="UniProtKB-SubCell"/>
</dbReference>
<feature type="domain" description="PAS" evidence="8">
    <location>
        <begin position="108"/>
        <end position="166"/>
    </location>
</feature>
<dbReference type="GO" id="GO:0045944">
    <property type="term" value="P:positive regulation of transcription by RNA polymerase II"/>
    <property type="evidence" value="ECO:0007669"/>
    <property type="project" value="UniProtKB-ARBA"/>
</dbReference>
<dbReference type="PANTHER" id="PTHR10649">
    <property type="entry name" value="ARYL HYDROCARBON RECEPTOR"/>
    <property type="match status" value="1"/>
</dbReference>
<evidence type="ECO:0000259" key="8">
    <source>
        <dbReference type="PROSITE" id="PS50112"/>
    </source>
</evidence>
<evidence type="ECO:0000256" key="4">
    <source>
        <dbReference type="ARBA" id="ARBA00023125"/>
    </source>
</evidence>
<dbReference type="GO" id="GO:0046983">
    <property type="term" value="F:protein dimerization activity"/>
    <property type="evidence" value="ECO:0007669"/>
    <property type="project" value="InterPro"/>
</dbReference>
<evidence type="ECO:0000313" key="10">
    <source>
        <dbReference type="EMBL" id="CAD7240988.1"/>
    </source>
</evidence>
<feature type="region of interest" description="Disordered" evidence="7">
    <location>
        <begin position="608"/>
        <end position="707"/>
    </location>
</feature>
<dbReference type="PANTHER" id="PTHR10649:SF12">
    <property type="entry name" value="SPINELESS, ISOFORM C"/>
    <property type="match status" value="1"/>
</dbReference>
<evidence type="ECO:0008006" key="12">
    <source>
        <dbReference type="Google" id="ProtNLM"/>
    </source>
</evidence>
<accession>A0A7R8WZQ0</accession>
<gene>
    <name evidence="10" type="ORF">DSTB1V02_LOCUS990</name>
</gene>
<dbReference type="Gene3D" id="3.30.450.20">
    <property type="entry name" value="PAS domain"/>
    <property type="match status" value="2"/>
</dbReference>
<proteinExistence type="predicted"/>
<evidence type="ECO:0000313" key="11">
    <source>
        <dbReference type="Proteomes" id="UP000677054"/>
    </source>
</evidence>
<dbReference type="SUPFAM" id="SSF55785">
    <property type="entry name" value="PYP-like sensor domain (PAS domain)"/>
    <property type="match status" value="2"/>
</dbReference>
<dbReference type="InterPro" id="IPR036638">
    <property type="entry name" value="HLH_DNA-bd_sf"/>
</dbReference>
<dbReference type="FunFam" id="3.30.450.20:FF:000069">
    <property type="entry name" value="Aryl hydrocarbon receptor"/>
    <property type="match status" value="1"/>
</dbReference>
<keyword evidence="5" id="KW-0804">Transcription</keyword>
<evidence type="ECO:0000256" key="6">
    <source>
        <dbReference type="ARBA" id="ARBA00023242"/>
    </source>
</evidence>
<dbReference type="InterPro" id="IPR000014">
    <property type="entry name" value="PAS"/>
</dbReference>
<dbReference type="Gene3D" id="4.10.280.10">
    <property type="entry name" value="Helix-loop-helix DNA-binding domain"/>
    <property type="match status" value="1"/>
</dbReference>
<feature type="compositionally biased region" description="Low complexity" evidence="7">
    <location>
        <begin position="608"/>
        <end position="625"/>
    </location>
</feature>
<dbReference type="SMART" id="SM00086">
    <property type="entry name" value="PAC"/>
    <property type="match status" value="1"/>
</dbReference>